<dbReference type="InterPro" id="IPR036397">
    <property type="entry name" value="RNaseH_sf"/>
</dbReference>
<dbReference type="Gene3D" id="1.10.340.70">
    <property type="match status" value="1"/>
</dbReference>
<feature type="domain" description="Integrase zinc-binding" evidence="2">
    <location>
        <begin position="55"/>
        <end position="108"/>
    </location>
</feature>
<dbReference type="Proteomes" id="UP001174136">
    <property type="component" value="Unassembled WGS sequence"/>
</dbReference>
<name>A0AA47MNC5_MERPO</name>
<proteinExistence type="predicted"/>
<dbReference type="InterPro" id="IPR050951">
    <property type="entry name" value="Retrovirus_Pol_polyprotein"/>
</dbReference>
<reference evidence="3" key="1">
    <citation type="journal article" date="2023" name="Front. Mar. Sci.">
        <title>A new Merluccius polli reference genome to investigate the effects of global change in West African waters.</title>
        <authorList>
            <person name="Mateo J.L."/>
            <person name="Blanco-Fernandez C."/>
            <person name="Garcia-Vazquez E."/>
            <person name="Machado-Schiaffino G."/>
        </authorList>
    </citation>
    <scope>NUCLEOTIDE SEQUENCE</scope>
    <source>
        <strain evidence="3">C29</strain>
        <tissue evidence="3">Fin</tissue>
    </source>
</reference>
<dbReference type="Gene3D" id="3.30.420.10">
    <property type="entry name" value="Ribonuclease H-like superfamily/Ribonuclease H"/>
    <property type="match status" value="2"/>
</dbReference>
<comment type="caution">
    <text evidence="3">The sequence shown here is derived from an EMBL/GenBank/DDBJ whole genome shotgun (WGS) entry which is preliminary data.</text>
</comment>
<dbReference type="SUPFAM" id="SSF53098">
    <property type="entry name" value="Ribonuclease H-like"/>
    <property type="match status" value="1"/>
</dbReference>
<accession>A0AA47MNC5</accession>
<dbReference type="AlphaFoldDB" id="A0AA47MNC5"/>
<gene>
    <name evidence="3" type="ORF">N1851_018386</name>
</gene>
<dbReference type="Pfam" id="PF17921">
    <property type="entry name" value="Integrase_H2C2"/>
    <property type="match status" value="1"/>
</dbReference>
<evidence type="ECO:0000313" key="4">
    <source>
        <dbReference type="Proteomes" id="UP001174136"/>
    </source>
</evidence>
<dbReference type="InterPro" id="IPR041588">
    <property type="entry name" value="Integrase_H2C2"/>
</dbReference>
<protein>
    <recommendedName>
        <fullName evidence="1">Gypsy retrotransposon integrase-like protein 1</fullName>
    </recommendedName>
</protein>
<dbReference type="PANTHER" id="PTHR37984:SF14">
    <property type="entry name" value="RIBONUCLEASE H"/>
    <property type="match status" value="1"/>
</dbReference>
<evidence type="ECO:0000259" key="2">
    <source>
        <dbReference type="Pfam" id="PF17921"/>
    </source>
</evidence>
<organism evidence="3 4">
    <name type="scientific">Merluccius polli</name>
    <name type="common">Benguela hake</name>
    <name type="synonym">Merluccius cadenati</name>
    <dbReference type="NCBI Taxonomy" id="89951"/>
    <lineage>
        <taxon>Eukaryota</taxon>
        <taxon>Metazoa</taxon>
        <taxon>Chordata</taxon>
        <taxon>Craniata</taxon>
        <taxon>Vertebrata</taxon>
        <taxon>Euteleostomi</taxon>
        <taxon>Actinopterygii</taxon>
        <taxon>Neopterygii</taxon>
        <taxon>Teleostei</taxon>
        <taxon>Neoteleostei</taxon>
        <taxon>Acanthomorphata</taxon>
        <taxon>Zeiogadaria</taxon>
        <taxon>Gadariae</taxon>
        <taxon>Gadiformes</taxon>
        <taxon>Gadoidei</taxon>
        <taxon>Merlucciidae</taxon>
        <taxon>Merluccius</taxon>
    </lineage>
</organism>
<dbReference type="GO" id="GO:0003676">
    <property type="term" value="F:nucleic acid binding"/>
    <property type="evidence" value="ECO:0007669"/>
    <property type="project" value="InterPro"/>
</dbReference>
<sequence>MTSSQHAHGLCVDSGLRLSPRPGPRVRCWVRGWRVRRDQLSVCQGTLNCGSHVVSSKLCIRVLENLHEGNLGPVKMQSLARKCVWWLGTDKQLEDLTTKCSGCHRVQNAPPQAPLHLWEWPSAPWQRVHIDFAGPFSMFLIAVDAHSKWPETNYGCVVNGPQYTSEAKNGIKSAPHHPAKNRLAERFVQTFKKSIKAMEKEDISLQHKVDNFIFVYLNSIHATTPAMLFMNRNLRSCIELMKPDL</sequence>
<dbReference type="InterPro" id="IPR012337">
    <property type="entry name" value="RNaseH-like_sf"/>
</dbReference>
<dbReference type="PANTHER" id="PTHR37984">
    <property type="entry name" value="PROTEIN CBG26694"/>
    <property type="match status" value="1"/>
</dbReference>
<evidence type="ECO:0000313" key="3">
    <source>
        <dbReference type="EMBL" id="KAK0143474.1"/>
    </source>
</evidence>
<keyword evidence="4" id="KW-1185">Reference proteome</keyword>
<dbReference type="EMBL" id="JAOPHQ010003413">
    <property type="protein sequence ID" value="KAK0143474.1"/>
    <property type="molecule type" value="Genomic_DNA"/>
</dbReference>
<evidence type="ECO:0000256" key="1">
    <source>
        <dbReference type="ARBA" id="ARBA00039658"/>
    </source>
</evidence>